<evidence type="ECO:0000256" key="2">
    <source>
        <dbReference type="ARBA" id="ARBA00022553"/>
    </source>
</evidence>
<dbReference type="Pfam" id="PF21089">
    <property type="entry name" value="PKS_DH_N"/>
    <property type="match status" value="1"/>
</dbReference>
<feature type="compositionally biased region" description="Basic and acidic residues" evidence="3">
    <location>
        <begin position="92"/>
        <end position="115"/>
    </location>
</feature>
<dbReference type="Pfam" id="PF08659">
    <property type="entry name" value="KR"/>
    <property type="match status" value="1"/>
</dbReference>
<dbReference type="InterPro" id="IPR057326">
    <property type="entry name" value="KR_dom"/>
</dbReference>
<feature type="compositionally biased region" description="Polar residues" evidence="3">
    <location>
        <begin position="67"/>
        <end position="80"/>
    </location>
</feature>
<evidence type="ECO:0000259" key="4">
    <source>
        <dbReference type="SMART" id="SM00822"/>
    </source>
</evidence>
<evidence type="ECO:0000256" key="3">
    <source>
        <dbReference type="SAM" id="MobiDB-lite"/>
    </source>
</evidence>
<keyword evidence="2" id="KW-0597">Phosphoprotein</keyword>
<keyword evidence="6" id="KW-1185">Reference proteome</keyword>
<comment type="caution">
    <text evidence="5">The sequence shown here is derived from an EMBL/GenBank/DDBJ whole genome shotgun (WGS) entry which is preliminary data.</text>
</comment>
<feature type="compositionally biased region" description="Pro residues" evidence="3">
    <location>
        <begin position="321"/>
        <end position="334"/>
    </location>
</feature>
<name>A0ABV5T6C7_9ACTN</name>
<dbReference type="PANTHER" id="PTHR43775:SF37">
    <property type="entry name" value="SI:DKEY-61P9.11"/>
    <property type="match status" value="1"/>
</dbReference>
<dbReference type="Gene3D" id="3.40.50.720">
    <property type="entry name" value="NAD(P)-binding Rossmann-like Domain"/>
    <property type="match status" value="1"/>
</dbReference>
<proteinExistence type="predicted"/>
<feature type="compositionally biased region" description="Low complexity" evidence="3">
    <location>
        <begin position="335"/>
        <end position="367"/>
    </location>
</feature>
<gene>
    <name evidence="5" type="ORF">ACFFRH_04060</name>
</gene>
<dbReference type="RefSeq" id="WP_344743111.1">
    <property type="nucleotide sequence ID" value="NZ_BAAAWW010000016.1"/>
</dbReference>
<dbReference type="InterPro" id="IPR049552">
    <property type="entry name" value="PKS_DH_N"/>
</dbReference>
<feature type="region of interest" description="Disordered" evidence="3">
    <location>
        <begin position="316"/>
        <end position="381"/>
    </location>
</feature>
<dbReference type="InterPro" id="IPR042104">
    <property type="entry name" value="PKS_dehydratase_sf"/>
</dbReference>
<dbReference type="InterPro" id="IPR036291">
    <property type="entry name" value="NAD(P)-bd_dom_sf"/>
</dbReference>
<protein>
    <submittedName>
        <fullName evidence="5">KR domain-containing protein</fullName>
    </submittedName>
</protein>
<organism evidence="5 6">
    <name type="scientific">Streptosporangium vulgare</name>
    <dbReference type="NCBI Taxonomy" id="46190"/>
    <lineage>
        <taxon>Bacteria</taxon>
        <taxon>Bacillati</taxon>
        <taxon>Actinomycetota</taxon>
        <taxon>Actinomycetes</taxon>
        <taxon>Streptosporangiales</taxon>
        <taxon>Streptosporangiaceae</taxon>
        <taxon>Streptosporangium</taxon>
    </lineage>
</organism>
<evidence type="ECO:0000313" key="6">
    <source>
        <dbReference type="Proteomes" id="UP001589610"/>
    </source>
</evidence>
<keyword evidence="1" id="KW-0596">Phosphopantetheine</keyword>
<dbReference type="InterPro" id="IPR050091">
    <property type="entry name" value="PKS_NRPS_Biosynth_Enz"/>
</dbReference>
<feature type="domain" description="Ketoreductase" evidence="4">
    <location>
        <begin position="388"/>
        <end position="598"/>
    </location>
</feature>
<dbReference type="PANTHER" id="PTHR43775">
    <property type="entry name" value="FATTY ACID SYNTHASE"/>
    <property type="match status" value="1"/>
</dbReference>
<dbReference type="SUPFAM" id="SSF51735">
    <property type="entry name" value="NAD(P)-binding Rossmann-fold domains"/>
    <property type="match status" value="1"/>
</dbReference>
<dbReference type="Proteomes" id="UP001589610">
    <property type="component" value="Unassembled WGS sequence"/>
</dbReference>
<dbReference type="EMBL" id="JBHMBS010000002">
    <property type="protein sequence ID" value="MFB9674653.1"/>
    <property type="molecule type" value="Genomic_DNA"/>
</dbReference>
<dbReference type="SMART" id="SM00822">
    <property type="entry name" value="PKS_KR"/>
    <property type="match status" value="1"/>
</dbReference>
<accession>A0ABV5T6C7</accession>
<evidence type="ECO:0000256" key="1">
    <source>
        <dbReference type="ARBA" id="ARBA00022450"/>
    </source>
</evidence>
<dbReference type="InterPro" id="IPR013968">
    <property type="entry name" value="PKS_KR"/>
</dbReference>
<reference evidence="5 6" key="1">
    <citation type="submission" date="2024-09" db="EMBL/GenBank/DDBJ databases">
        <authorList>
            <person name="Sun Q."/>
            <person name="Mori K."/>
        </authorList>
    </citation>
    <scope>NUCLEOTIDE SEQUENCE [LARGE SCALE GENOMIC DNA]</scope>
    <source>
        <strain evidence="5 6">JCM 3028</strain>
    </source>
</reference>
<dbReference type="Gene3D" id="3.10.129.110">
    <property type="entry name" value="Polyketide synthase dehydratase"/>
    <property type="match status" value="1"/>
</dbReference>
<sequence>MSRANLLGAQGARELIAFLEGGGDGTIELRPDPGTGARLITLRRPTAKDTRPPGPATQDTRPPGPATQDTRLSGPATQDTQDTRPPGPAVGDAREAESAAQDARKVEPAAQDARKTGPAAQNTRPLVPAAQDTRPPMPAARHEPERLLDRHVFELAPDPRRPVRAAPPAIPPDAVVLTNAPRFRAGRDDGVSAHVRVIVDATDPRLRAARWSEAVDDLLGLHERMFLKAKECAAHLDGGSFVVSVVGGVTAAGVPLPFTGLFTGLVKSLALEFPGADVLATVHEDVPLDEVLATVSAELGARRLIPVTYHAGGLRLTPRAVPTPAPRPQAPRPQAPRSSVPSPSAPQSQALPSPARQSQAPPSATPSHGEEAVPPHGGEAIPSLGEDALVVAAGGARGIGAPVLEALAARHRPRLVILGSSELPDDADEELDRSAFIRAQMRQGASVPEANARYDRLGEARQIRRTLAGLERLCGPGRVRYLRCDLRDGDAVKRALATVDGPIDLLLNIAGTNRASDVTAKSVQDFRVVRDLKVRTYLNLKEATRGREPRLWCNFGSFIGLTGQRGETDYGAANDFLNTAAMNATGEFTIGWTLWRDIGLGASPLMRDFLEGSGEFTPTPTEEGVEHFMAELAAAPDAPVTVFFGAKERAAIRAAVPEFLEFSAGVTRPLPYIDRVLRRDAAELVAERTFSLDRDGYLDLHQVRGYPTLPGTFVPELAAQAAVSLVPGRVPVVFEDLRLESFLRIYRADRPEVKRLTARLLRADERESVVAVRVLGDVVAPNGVTVARDRLHFSVTVRLRDAPVPGPSWTHWDEHGSRPLRDPYHVPGSDVLLREVFESTTGTRTHPLGRRGRLALDAPALRRWFPDLLVPSVTLDGLVRVAVLERVAGRWTPVAIPRSIRRVDLYGGHTDLTLAALTEPVELYVTPVDLDLEDPEPDNRAIAVASSGEVLLQVKDIIGAIVGYVDQETGEYVDRERFDERFDREERR</sequence>
<feature type="region of interest" description="Disordered" evidence="3">
    <location>
        <begin position="20"/>
        <end position="141"/>
    </location>
</feature>
<evidence type="ECO:0000313" key="5">
    <source>
        <dbReference type="EMBL" id="MFB9674653.1"/>
    </source>
</evidence>